<evidence type="ECO:0000256" key="5">
    <source>
        <dbReference type="RuleBase" id="RU362057"/>
    </source>
</evidence>
<feature type="domain" description="Glycosyltransferase N-terminal" evidence="6">
    <location>
        <begin position="10"/>
        <end position="224"/>
    </location>
</feature>
<dbReference type="Pfam" id="PF00201">
    <property type="entry name" value="UDPGT"/>
    <property type="match status" value="1"/>
</dbReference>
<keyword evidence="2 4" id="KW-0328">Glycosyltransferase</keyword>
<evidence type="ECO:0000256" key="2">
    <source>
        <dbReference type="ARBA" id="ARBA00022676"/>
    </source>
</evidence>
<dbReference type="Pfam" id="PF26168">
    <property type="entry name" value="Glyco_transf_N"/>
    <property type="match status" value="1"/>
</dbReference>
<dbReference type="Proteomes" id="UP000594638">
    <property type="component" value="Unassembled WGS sequence"/>
</dbReference>
<dbReference type="CDD" id="cd03784">
    <property type="entry name" value="GT1_Gtf-like"/>
    <property type="match status" value="1"/>
</dbReference>
<dbReference type="PANTHER" id="PTHR48044:SF14">
    <property type="entry name" value="GLYCOSYLTRANSFERASE"/>
    <property type="match status" value="1"/>
</dbReference>
<comment type="caution">
    <text evidence="7">The sequence shown here is derived from an EMBL/GenBank/DDBJ whole genome shotgun (WGS) entry which is preliminary data.</text>
</comment>
<dbReference type="InterPro" id="IPR035595">
    <property type="entry name" value="UDP_glycos_trans_CS"/>
</dbReference>
<keyword evidence="3 4" id="KW-0808">Transferase</keyword>
<evidence type="ECO:0000313" key="7">
    <source>
        <dbReference type="EMBL" id="CAA2934933.1"/>
    </source>
</evidence>
<evidence type="ECO:0000259" key="6">
    <source>
        <dbReference type="Pfam" id="PF26168"/>
    </source>
</evidence>
<dbReference type="Gene3D" id="3.40.50.2000">
    <property type="entry name" value="Glycogen Phosphorylase B"/>
    <property type="match status" value="2"/>
</dbReference>
<dbReference type="InterPro" id="IPR058980">
    <property type="entry name" value="Glyco_transf_N"/>
</dbReference>
<dbReference type="EC" id="2.4.1.-" evidence="5"/>
<dbReference type="GO" id="GO:0016138">
    <property type="term" value="P:glycoside biosynthetic process"/>
    <property type="evidence" value="ECO:0007669"/>
    <property type="project" value="UniProtKB-ARBA"/>
</dbReference>
<name>A0A8S0PFP3_OLEEU</name>
<comment type="similarity">
    <text evidence="1 4">Belongs to the UDP-glycosyltransferase family.</text>
</comment>
<accession>A0A8S0PFP3</accession>
<dbReference type="PANTHER" id="PTHR48044">
    <property type="entry name" value="GLYCOSYLTRANSFERASE"/>
    <property type="match status" value="1"/>
</dbReference>
<dbReference type="PROSITE" id="PS00375">
    <property type="entry name" value="UDPGT"/>
    <property type="match status" value="1"/>
</dbReference>
<dbReference type="AlphaFoldDB" id="A0A8S0PFP3"/>
<organism evidence="7 8">
    <name type="scientific">Olea europaea subsp. europaea</name>
    <dbReference type="NCBI Taxonomy" id="158383"/>
    <lineage>
        <taxon>Eukaryota</taxon>
        <taxon>Viridiplantae</taxon>
        <taxon>Streptophyta</taxon>
        <taxon>Embryophyta</taxon>
        <taxon>Tracheophyta</taxon>
        <taxon>Spermatophyta</taxon>
        <taxon>Magnoliopsida</taxon>
        <taxon>eudicotyledons</taxon>
        <taxon>Gunneridae</taxon>
        <taxon>Pentapetalae</taxon>
        <taxon>asterids</taxon>
        <taxon>lamiids</taxon>
        <taxon>Lamiales</taxon>
        <taxon>Oleaceae</taxon>
        <taxon>Oleeae</taxon>
        <taxon>Olea</taxon>
    </lineage>
</organism>
<protein>
    <recommendedName>
        <fullName evidence="5">Glycosyltransferase</fullName>
        <ecNumber evidence="5">2.4.1.-</ecNumber>
    </recommendedName>
</protein>
<dbReference type="EMBL" id="CACTIH010000020">
    <property type="protein sequence ID" value="CAA2934933.1"/>
    <property type="molecule type" value="Genomic_DNA"/>
</dbReference>
<sequence>MGSENLGLKVFMFPWLAYGHISPFLELAKRLSDRNIHTYFCSTPVNLNFFKTKIPEKYSNSIQLVELHLPSLPELPPHYHTTNGLPLHLQPTLRKALKLARPNLSNSLKTMEPDLLIHDVTYQWAAAFSLSHDIPAISFCTGGATMVSYFCHVSMKPGTEYPFEAIRLSDFEQQMLYSTMISYRKEAAEEDPGDKVPPEACKTMLMKSSREIEGKYMDYLSEMINREIMPVGALFPYPVSHNEENELLEWLGKKKEFSSVLVSFGSEYYLKKEEIEEIAYGLELSNVNFIWVIRFPAGENIRVEEALPEGFLKRIGERGRVVEGWAPQTQILGHSSIGGFVSHCGWGSMMESIEFGVPIIAMPMHLDQPLNAKLVVELGVGVEVVRDEKGRLQREEIAKVIKDIVIGTIGENVRRKVGEQRENTRLRSQEELDGVVRKLAQLCGKSTGKLLQTDDGRTCLTVDYN</sequence>
<evidence type="ECO:0000256" key="3">
    <source>
        <dbReference type="ARBA" id="ARBA00022679"/>
    </source>
</evidence>
<dbReference type="FunFam" id="3.40.50.2000:FF:000060">
    <property type="entry name" value="Glycosyltransferase"/>
    <property type="match status" value="1"/>
</dbReference>
<dbReference type="OrthoDB" id="5835829at2759"/>
<dbReference type="SUPFAM" id="SSF53756">
    <property type="entry name" value="UDP-Glycosyltransferase/glycogen phosphorylase"/>
    <property type="match status" value="1"/>
</dbReference>
<gene>
    <name evidence="7" type="ORF">OLEA9_A029959</name>
</gene>
<evidence type="ECO:0000256" key="1">
    <source>
        <dbReference type="ARBA" id="ARBA00009995"/>
    </source>
</evidence>
<dbReference type="GO" id="GO:0008194">
    <property type="term" value="F:UDP-glycosyltransferase activity"/>
    <property type="evidence" value="ECO:0007669"/>
    <property type="project" value="InterPro"/>
</dbReference>
<keyword evidence="8" id="KW-1185">Reference proteome</keyword>
<evidence type="ECO:0000256" key="4">
    <source>
        <dbReference type="RuleBase" id="RU003718"/>
    </source>
</evidence>
<reference evidence="7 8" key="1">
    <citation type="submission" date="2019-12" db="EMBL/GenBank/DDBJ databases">
        <authorList>
            <person name="Alioto T."/>
            <person name="Alioto T."/>
            <person name="Gomez Garrido J."/>
        </authorList>
    </citation>
    <scope>NUCLEOTIDE SEQUENCE [LARGE SCALE GENOMIC DNA]</scope>
</reference>
<dbReference type="Gramene" id="OE9A029959T1">
    <property type="protein sequence ID" value="OE9A029959C1"/>
    <property type="gene ID" value="OE9A029959"/>
</dbReference>
<evidence type="ECO:0000313" key="8">
    <source>
        <dbReference type="Proteomes" id="UP000594638"/>
    </source>
</evidence>
<dbReference type="InterPro" id="IPR002213">
    <property type="entry name" value="UDP_glucos_trans"/>
</dbReference>
<proteinExistence type="inferred from homology"/>